<evidence type="ECO:0000313" key="2">
    <source>
        <dbReference type="EMBL" id="TNN37038.1"/>
    </source>
</evidence>
<dbReference type="AlphaFoldDB" id="A0A4Z2F7C4"/>
<dbReference type="OrthoDB" id="8956694at2759"/>
<name>A0A4Z2F7C4_9TELE</name>
<organism evidence="2 3">
    <name type="scientific">Liparis tanakae</name>
    <name type="common">Tanaka's snailfish</name>
    <dbReference type="NCBI Taxonomy" id="230148"/>
    <lineage>
        <taxon>Eukaryota</taxon>
        <taxon>Metazoa</taxon>
        <taxon>Chordata</taxon>
        <taxon>Craniata</taxon>
        <taxon>Vertebrata</taxon>
        <taxon>Euteleostomi</taxon>
        <taxon>Actinopterygii</taxon>
        <taxon>Neopterygii</taxon>
        <taxon>Teleostei</taxon>
        <taxon>Neoteleostei</taxon>
        <taxon>Acanthomorphata</taxon>
        <taxon>Eupercaria</taxon>
        <taxon>Perciformes</taxon>
        <taxon>Cottioidei</taxon>
        <taxon>Cottales</taxon>
        <taxon>Liparidae</taxon>
        <taxon>Liparis</taxon>
    </lineage>
</organism>
<keyword evidence="3" id="KW-1185">Reference proteome</keyword>
<sequence>MELLNCAVVSASQSARGMIVTDINGLFAAVEVRLGDRVLPGCCSHKANCSCTDYPVPLWATASVIHLTLTPIQHLLKRQTAPDKAELTVDLQQQSRLYLNQKPCHAAPESSSTNGLGGLSADADDGPCFKSPPGSCSLSQISEDDVKEEFSPEMELQYPQIPRPSIITIQSEVLINALSVEELTGLHVKILRVRVRTPLRPRPALRSRSPRTLLYRERTKTAKEGEEPWPTEQFTKPESRRHTSRQEVIRRHAEVALNHFVILNIKQVELESRDGVDFEVECLHILKPLKAAPFLLDIMDIQVS</sequence>
<proteinExistence type="predicted"/>
<comment type="caution">
    <text evidence="2">The sequence shown here is derived from an EMBL/GenBank/DDBJ whole genome shotgun (WGS) entry which is preliminary data.</text>
</comment>
<evidence type="ECO:0000256" key="1">
    <source>
        <dbReference type="SAM" id="MobiDB-lite"/>
    </source>
</evidence>
<dbReference type="Proteomes" id="UP000314294">
    <property type="component" value="Unassembled WGS sequence"/>
</dbReference>
<gene>
    <name evidence="2" type="ORF">EYF80_052797</name>
</gene>
<feature type="region of interest" description="Disordered" evidence="1">
    <location>
        <begin position="218"/>
        <end position="243"/>
    </location>
</feature>
<protein>
    <submittedName>
        <fullName evidence="2">Uncharacterized protein</fullName>
    </submittedName>
</protein>
<reference evidence="2 3" key="1">
    <citation type="submission" date="2019-03" db="EMBL/GenBank/DDBJ databases">
        <title>First draft genome of Liparis tanakae, snailfish: a comprehensive survey of snailfish specific genes.</title>
        <authorList>
            <person name="Kim W."/>
            <person name="Song I."/>
            <person name="Jeong J.-H."/>
            <person name="Kim D."/>
            <person name="Kim S."/>
            <person name="Ryu S."/>
            <person name="Song J.Y."/>
            <person name="Lee S.K."/>
        </authorList>
    </citation>
    <scope>NUCLEOTIDE SEQUENCE [LARGE SCALE GENOMIC DNA]</scope>
    <source>
        <tissue evidence="2">Muscle</tissue>
    </source>
</reference>
<accession>A0A4Z2F7C4</accession>
<evidence type="ECO:0000313" key="3">
    <source>
        <dbReference type="Proteomes" id="UP000314294"/>
    </source>
</evidence>
<dbReference type="EMBL" id="SRLO01001541">
    <property type="protein sequence ID" value="TNN37038.1"/>
    <property type="molecule type" value="Genomic_DNA"/>
</dbReference>